<gene>
    <name evidence="3" type="ORF">V2H45_24140</name>
</gene>
<reference evidence="3" key="1">
    <citation type="submission" date="2024-01" db="EMBL/GenBank/DDBJ databases">
        <title>Bank of Algae and Cyanobacteria of the Azores (BACA) strain genomes.</title>
        <authorList>
            <person name="Luz R."/>
            <person name="Cordeiro R."/>
            <person name="Fonseca A."/>
            <person name="Goncalves V."/>
        </authorList>
    </citation>
    <scope>NUCLEOTIDE SEQUENCE</scope>
    <source>
        <strain evidence="3">BACA0141</strain>
    </source>
</reference>
<evidence type="ECO:0000313" key="4">
    <source>
        <dbReference type="Proteomes" id="UP001333818"/>
    </source>
</evidence>
<dbReference type="RefSeq" id="WP_330486271.1">
    <property type="nucleotide sequence ID" value="NZ_JAZBJZ010000177.1"/>
</dbReference>
<dbReference type="EMBL" id="JAZBJZ010000177">
    <property type="protein sequence ID" value="MEE3719835.1"/>
    <property type="molecule type" value="Genomic_DNA"/>
</dbReference>
<evidence type="ECO:0000256" key="2">
    <source>
        <dbReference type="SAM" id="Phobius"/>
    </source>
</evidence>
<organism evidence="3 4">
    <name type="scientific">Tumidithrix elongata BACA0141</name>
    <dbReference type="NCBI Taxonomy" id="2716417"/>
    <lineage>
        <taxon>Bacteria</taxon>
        <taxon>Bacillati</taxon>
        <taxon>Cyanobacteriota</taxon>
        <taxon>Cyanophyceae</taxon>
        <taxon>Pseudanabaenales</taxon>
        <taxon>Pseudanabaenaceae</taxon>
        <taxon>Tumidithrix</taxon>
        <taxon>Tumidithrix elongata</taxon>
    </lineage>
</organism>
<keyword evidence="2" id="KW-1133">Transmembrane helix</keyword>
<evidence type="ECO:0000313" key="3">
    <source>
        <dbReference type="EMBL" id="MEE3719835.1"/>
    </source>
</evidence>
<proteinExistence type="predicted"/>
<keyword evidence="4" id="KW-1185">Reference proteome</keyword>
<evidence type="ECO:0008006" key="5">
    <source>
        <dbReference type="Google" id="ProtNLM"/>
    </source>
</evidence>
<comment type="caution">
    <text evidence="3">The sequence shown here is derived from an EMBL/GenBank/DDBJ whole genome shotgun (WGS) entry which is preliminary data.</text>
</comment>
<feature type="region of interest" description="Disordered" evidence="1">
    <location>
        <begin position="1"/>
        <end position="36"/>
    </location>
</feature>
<sequence length="162" mass="18436">MTSSRARVSEQYKYAERPSQRNTRRSPAPQRNVKNLPRRASVPLPGWLQFLIAIQKISITSTVLLTVSVFGIYAWTVYAQESWNNQHKKLEQLQRQERQLTAAEAFIGNDLVKKFQTQPGELVRESPERSIFLESAPTRPNRAPIPTSVDTDNTKTPAPVGY</sequence>
<feature type="region of interest" description="Disordered" evidence="1">
    <location>
        <begin position="133"/>
        <end position="162"/>
    </location>
</feature>
<protein>
    <recommendedName>
        <fullName evidence="5">Cell division protein FtsL</fullName>
    </recommendedName>
</protein>
<keyword evidence="2" id="KW-0472">Membrane</keyword>
<feature type="compositionally biased region" description="Basic and acidic residues" evidence="1">
    <location>
        <begin position="7"/>
        <end position="19"/>
    </location>
</feature>
<name>A0AAW9Q9G0_9CYAN</name>
<evidence type="ECO:0000256" key="1">
    <source>
        <dbReference type="SAM" id="MobiDB-lite"/>
    </source>
</evidence>
<dbReference type="Proteomes" id="UP001333818">
    <property type="component" value="Unassembled WGS sequence"/>
</dbReference>
<keyword evidence="2" id="KW-0812">Transmembrane</keyword>
<dbReference type="AlphaFoldDB" id="A0AAW9Q9G0"/>
<feature type="transmembrane region" description="Helical" evidence="2">
    <location>
        <begin position="57"/>
        <end position="79"/>
    </location>
</feature>
<accession>A0AAW9Q9G0</accession>